<organism evidence="1 2">
    <name type="scientific">Dictyobacter kobayashii</name>
    <dbReference type="NCBI Taxonomy" id="2014872"/>
    <lineage>
        <taxon>Bacteria</taxon>
        <taxon>Bacillati</taxon>
        <taxon>Chloroflexota</taxon>
        <taxon>Ktedonobacteria</taxon>
        <taxon>Ktedonobacterales</taxon>
        <taxon>Dictyobacteraceae</taxon>
        <taxon>Dictyobacter</taxon>
    </lineage>
</organism>
<evidence type="ECO:0000313" key="2">
    <source>
        <dbReference type="Proteomes" id="UP000287188"/>
    </source>
</evidence>
<proteinExistence type="predicted"/>
<comment type="caution">
    <text evidence="1">The sequence shown here is derived from an EMBL/GenBank/DDBJ whole genome shotgun (WGS) entry which is preliminary data.</text>
</comment>
<protein>
    <submittedName>
        <fullName evidence="1">Uncharacterized protein</fullName>
    </submittedName>
</protein>
<dbReference type="EMBL" id="BIFS01000002">
    <property type="protein sequence ID" value="GCE22350.1"/>
    <property type="molecule type" value="Genomic_DNA"/>
</dbReference>
<keyword evidence="2" id="KW-1185">Reference proteome</keyword>
<name>A0A402AT82_9CHLR</name>
<evidence type="ECO:0000313" key="1">
    <source>
        <dbReference type="EMBL" id="GCE22350.1"/>
    </source>
</evidence>
<gene>
    <name evidence="1" type="ORF">KDK_61500</name>
</gene>
<reference evidence="2" key="1">
    <citation type="submission" date="2018-12" db="EMBL/GenBank/DDBJ databases">
        <title>Tengunoibacter tsumagoiensis gen. nov., sp. nov., Dictyobacter kobayashii sp. nov., D. alpinus sp. nov., and D. joshuensis sp. nov. and description of Dictyobacteraceae fam. nov. within the order Ktedonobacterales isolated from Tengu-no-mugimeshi.</title>
        <authorList>
            <person name="Wang C.M."/>
            <person name="Zheng Y."/>
            <person name="Sakai Y."/>
            <person name="Toyoda A."/>
            <person name="Minakuchi Y."/>
            <person name="Abe K."/>
            <person name="Yokota A."/>
            <person name="Yabe S."/>
        </authorList>
    </citation>
    <scope>NUCLEOTIDE SEQUENCE [LARGE SCALE GENOMIC DNA]</scope>
    <source>
        <strain evidence="2">Uno11</strain>
    </source>
</reference>
<sequence length="44" mass="5009">MKCVDSFTPGFFPVTVLRSLHTYDLLLPEPLLYPNGKHDNDVSM</sequence>
<dbReference type="AlphaFoldDB" id="A0A402AT82"/>
<dbReference type="Proteomes" id="UP000287188">
    <property type="component" value="Unassembled WGS sequence"/>
</dbReference>
<accession>A0A402AT82</accession>